<dbReference type="AlphaFoldDB" id="A0A2U8VQY4"/>
<gene>
    <name evidence="1" type="ORF">DK427_09175</name>
</gene>
<accession>A0A2U8VQY4</accession>
<dbReference type="OrthoDB" id="8000848at2"/>
<dbReference type="Proteomes" id="UP000246058">
    <property type="component" value="Chromosome"/>
</dbReference>
<protein>
    <recommendedName>
        <fullName evidence="3">DUF2946 domain-containing protein</fullName>
    </recommendedName>
</protein>
<organism evidence="1 2">
    <name type="scientific">Methylobacterium radiodurans</name>
    <dbReference type="NCBI Taxonomy" id="2202828"/>
    <lineage>
        <taxon>Bacteria</taxon>
        <taxon>Pseudomonadati</taxon>
        <taxon>Pseudomonadota</taxon>
        <taxon>Alphaproteobacteria</taxon>
        <taxon>Hyphomicrobiales</taxon>
        <taxon>Methylobacteriaceae</taxon>
        <taxon>Methylobacterium</taxon>
    </lineage>
</organism>
<evidence type="ECO:0000313" key="1">
    <source>
        <dbReference type="EMBL" id="AWN35888.1"/>
    </source>
</evidence>
<reference evidence="1 2" key="1">
    <citation type="submission" date="2018-05" db="EMBL/GenBank/DDBJ databases">
        <title>Complete Genome Sequence of Methylobacterium sp. 17Sr1-43.</title>
        <authorList>
            <person name="Srinivasan S."/>
        </authorList>
    </citation>
    <scope>NUCLEOTIDE SEQUENCE [LARGE SCALE GENOMIC DNA]</scope>
    <source>
        <strain evidence="1 2">17Sr1-43</strain>
    </source>
</reference>
<keyword evidence="2" id="KW-1185">Reference proteome</keyword>
<name>A0A2U8VQY4_9HYPH</name>
<proteinExistence type="predicted"/>
<sequence>MRIALPRWAACRVVIAVAALYALALQAILGGMLMAGPLGPAHALCLQSAGSADADPEKVPVAHDHLACCTAAPHIPALQAPATTALPIVWPQRRIAVLAWRPEVVAVPRAPPRFRHSARAPPVV</sequence>
<dbReference type="EMBL" id="CP029551">
    <property type="protein sequence ID" value="AWN35888.1"/>
    <property type="molecule type" value="Genomic_DNA"/>
</dbReference>
<evidence type="ECO:0000313" key="2">
    <source>
        <dbReference type="Proteomes" id="UP000246058"/>
    </source>
</evidence>
<evidence type="ECO:0008006" key="3">
    <source>
        <dbReference type="Google" id="ProtNLM"/>
    </source>
</evidence>
<dbReference type="KEGG" id="meti:DK427_09175"/>